<dbReference type="RefSeq" id="WP_036573936.1">
    <property type="nucleotide sequence ID" value="NZ_FSRO01000001.1"/>
</dbReference>
<dbReference type="GO" id="GO:0005829">
    <property type="term" value="C:cytosol"/>
    <property type="evidence" value="ECO:0007669"/>
    <property type="project" value="TreeGrafter"/>
</dbReference>
<dbReference type="PANTHER" id="PTHR34874">
    <property type="entry name" value="PROTEIN YCHN"/>
    <property type="match status" value="1"/>
</dbReference>
<evidence type="ECO:0000313" key="2">
    <source>
        <dbReference type="Proteomes" id="UP000185062"/>
    </source>
</evidence>
<dbReference type="Proteomes" id="UP000185062">
    <property type="component" value="Unassembled WGS sequence"/>
</dbReference>
<dbReference type="PANTHER" id="PTHR34874:SF1">
    <property type="entry name" value="PROTEIN YCHN"/>
    <property type="match status" value="1"/>
</dbReference>
<name>A0A1N6GAE2_9PROT</name>
<accession>A0A1N6GAE2</accession>
<proteinExistence type="predicted"/>
<dbReference type="InterPro" id="IPR027396">
    <property type="entry name" value="DsrEFH-like"/>
</dbReference>
<dbReference type="AlphaFoldDB" id="A0A1N6GAE2"/>
<sequence>MHCVISTTWGPTDVTRAALPFVFAASALQAGDTVMIMLFHDAVTVALDGTHQKMIPFGPPSKFAEIFSNLNAKVLVCKPCAEIRSISEEMLVKNASFGGMNDLHQHTSRPDAKFISF</sequence>
<dbReference type="EMBL" id="FSRO01000001">
    <property type="protein sequence ID" value="SIO04447.1"/>
    <property type="molecule type" value="Genomic_DNA"/>
</dbReference>
<reference evidence="1 2" key="1">
    <citation type="submission" date="2016-12" db="EMBL/GenBank/DDBJ databases">
        <authorList>
            <person name="Song W.-J."/>
            <person name="Kurnit D.M."/>
        </authorList>
    </citation>
    <scope>NUCLEOTIDE SEQUENCE [LARGE SCALE GENOMIC DNA]</scope>
    <source>
        <strain evidence="1 2">ATCC 49181</strain>
    </source>
</reference>
<organism evidence="1 2">
    <name type="scientific">Nitrosomonas cryotolerans ATCC 49181</name>
    <dbReference type="NCBI Taxonomy" id="1131553"/>
    <lineage>
        <taxon>Bacteria</taxon>
        <taxon>Pseudomonadati</taxon>
        <taxon>Pseudomonadota</taxon>
        <taxon>Betaproteobacteria</taxon>
        <taxon>Nitrosomonadales</taxon>
        <taxon>Nitrosomonadaceae</taxon>
        <taxon>Nitrosomonas</taxon>
    </lineage>
</organism>
<keyword evidence="2" id="KW-1185">Reference proteome</keyword>
<dbReference type="Pfam" id="PF02635">
    <property type="entry name" value="DsrE"/>
    <property type="match status" value="1"/>
</dbReference>
<dbReference type="eggNOG" id="COG1553">
    <property type="taxonomic scope" value="Bacteria"/>
</dbReference>
<dbReference type="InterPro" id="IPR003787">
    <property type="entry name" value="Sulphur_relay_DsrE/F-like"/>
</dbReference>
<dbReference type="Gene3D" id="3.40.1260.10">
    <property type="entry name" value="DsrEFH-like"/>
    <property type="match status" value="1"/>
</dbReference>
<dbReference type="STRING" id="44575.SAMN05216419_105314"/>
<gene>
    <name evidence="1" type="ORF">SAMN02743940_0621</name>
</gene>
<evidence type="ECO:0000313" key="1">
    <source>
        <dbReference type="EMBL" id="SIO04447.1"/>
    </source>
</evidence>
<protein>
    <submittedName>
        <fullName evidence="1">Predicted peroxiredoxin</fullName>
    </submittedName>
</protein>
<dbReference type="SUPFAM" id="SSF75169">
    <property type="entry name" value="DsrEFH-like"/>
    <property type="match status" value="1"/>
</dbReference>